<sequence>MIVIKKYKRKGSDLQVILKDNSYVDLHIHSNASDGTHSPEELIEEALKNGIELMALTDHDEIENIEKMKSLTKDKGIAFLPGIEISSTFKGKLYHILAYGTNNKNKELIKLIDYNKYLLNKRNDESIKYLIEKGYEIDFSEYEKYEYDRRRGGWKSLSFLIDKGICRDVGDYFNRLFYKQKTILFPEFPSTEEVVKIIKKADGIPVLAHPYYEKDDTPVSKKLSIFIDMGLEGIECFHPNHSNDIINNCLEWCRKEGVIITAGSDFHGGFIETRRMGTPKVTIKDLNLGELNSKILVY</sequence>
<organism evidence="2 3">
    <name type="scientific">Clostridium colicanis DSM 13634</name>
    <dbReference type="NCBI Taxonomy" id="1121305"/>
    <lineage>
        <taxon>Bacteria</taxon>
        <taxon>Bacillati</taxon>
        <taxon>Bacillota</taxon>
        <taxon>Clostridia</taxon>
        <taxon>Eubacteriales</taxon>
        <taxon>Clostridiaceae</taxon>
        <taxon>Clostridium</taxon>
    </lineage>
</organism>
<dbReference type="InterPro" id="IPR052018">
    <property type="entry name" value="PHP_domain"/>
</dbReference>
<dbReference type="GO" id="GO:0004534">
    <property type="term" value="F:5'-3' RNA exonuclease activity"/>
    <property type="evidence" value="ECO:0007669"/>
    <property type="project" value="TreeGrafter"/>
</dbReference>
<evidence type="ECO:0000313" key="3">
    <source>
        <dbReference type="Proteomes" id="UP000075374"/>
    </source>
</evidence>
<proteinExistence type="predicted"/>
<name>A0A151AN25_9CLOT</name>
<dbReference type="SUPFAM" id="SSF89550">
    <property type="entry name" value="PHP domain-like"/>
    <property type="match status" value="1"/>
</dbReference>
<dbReference type="Pfam" id="PF02811">
    <property type="entry name" value="PHP"/>
    <property type="match status" value="1"/>
</dbReference>
<dbReference type="InterPro" id="IPR004013">
    <property type="entry name" value="PHP_dom"/>
</dbReference>
<feature type="domain" description="Polymerase/histidinol phosphatase N-terminal" evidence="1">
    <location>
        <begin position="24"/>
        <end position="89"/>
    </location>
</feature>
<keyword evidence="3" id="KW-1185">Reference proteome</keyword>
<evidence type="ECO:0000259" key="1">
    <source>
        <dbReference type="SMART" id="SM00481"/>
    </source>
</evidence>
<dbReference type="RefSeq" id="WP_061858313.1">
    <property type="nucleotide sequence ID" value="NZ_LTBB01000006.1"/>
</dbReference>
<dbReference type="STRING" id="1121305.CLCOL_14660"/>
<dbReference type="InterPro" id="IPR003141">
    <property type="entry name" value="Pol/His_phosphatase_N"/>
</dbReference>
<dbReference type="PANTHER" id="PTHR42924:SF3">
    <property type="entry name" value="POLYMERASE_HISTIDINOL PHOSPHATASE N-TERMINAL DOMAIN-CONTAINING PROTEIN"/>
    <property type="match status" value="1"/>
</dbReference>
<dbReference type="Gene3D" id="1.10.150.650">
    <property type="match status" value="1"/>
</dbReference>
<dbReference type="PATRIC" id="fig|1121305.3.peg.1472"/>
<reference evidence="2 3" key="1">
    <citation type="submission" date="2016-02" db="EMBL/GenBank/DDBJ databases">
        <title>Genome sequence of Clostridium colicanis DSM 13634.</title>
        <authorList>
            <person name="Poehlein A."/>
            <person name="Daniel R."/>
        </authorList>
    </citation>
    <scope>NUCLEOTIDE SEQUENCE [LARGE SCALE GENOMIC DNA]</scope>
    <source>
        <strain evidence="2 3">DSM 13634</strain>
    </source>
</reference>
<dbReference type="EMBL" id="LTBB01000006">
    <property type="protein sequence ID" value="KYH29026.1"/>
    <property type="molecule type" value="Genomic_DNA"/>
</dbReference>
<dbReference type="Gene3D" id="3.20.20.140">
    <property type="entry name" value="Metal-dependent hydrolases"/>
    <property type="match status" value="1"/>
</dbReference>
<dbReference type="GO" id="GO:0003887">
    <property type="term" value="F:DNA-directed DNA polymerase activity"/>
    <property type="evidence" value="ECO:0007669"/>
    <property type="project" value="UniProtKB-EC"/>
</dbReference>
<dbReference type="AlphaFoldDB" id="A0A151AN25"/>
<dbReference type="GO" id="GO:0035312">
    <property type="term" value="F:5'-3' DNA exonuclease activity"/>
    <property type="evidence" value="ECO:0007669"/>
    <property type="project" value="TreeGrafter"/>
</dbReference>
<dbReference type="PANTHER" id="PTHR42924">
    <property type="entry name" value="EXONUCLEASE"/>
    <property type="match status" value="1"/>
</dbReference>
<dbReference type="EC" id="2.7.7.7" evidence="2"/>
<evidence type="ECO:0000313" key="2">
    <source>
        <dbReference type="EMBL" id="KYH29026.1"/>
    </source>
</evidence>
<dbReference type="InterPro" id="IPR016195">
    <property type="entry name" value="Pol/histidinol_Pase-like"/>
</dbReference>
<keyword evidence="2" id="KW-0548">Nucleotidyltransferase</keyword>
<gene>
    <name evidence="2" type="primary">dnaE2</name>
    <name evidence="2" type="ORF">CLCOL_14660</name>
</gene>
<dbReference type="Proteomes" id="UP000075374">
    <property type="component" value="Unassembled WGS sequence"/>
</dbReference>
<dbReference type="CDD" id="cd07438">
    <property type="entry name" value="PHP_HisPPase_AMP"/>
    <property type="match status" value="1"/>
</dbReference>
<comment type="caution">
    <text evidence="2">The sequence shown here is derived from an EMBL/GenBank/DDBJ whole genome shotgun (WGS) entry which is preliminary data.</text>
</comment>
<dbReference type="SMART" id="SM00481">
    <property type="entry name" value="POLIIIAc"/>
    <property type="match status" value="1"/>
</dbReference>
<keyword evidence="2" id="KW-0808">Transferase</keyword>
<accession>A0A151AN25</accession>
<protein>
    <submittedName>
        <fullName evidence="2">Error-prone DNA polymerase</fullName>
        <ecNumber evidence="2">2.7.7.7</ecNumber>
    </submittedName>
</protein>